<organism evidence="2 3">
    <name type="scientific">Candidatus Wildermuthbacteria bacterium RIFCSPHIGHO2_12_FULL_40_12</name>
    <dbReference type="NCBI Taxonomy" id="1802457"/>
    <lineage>
        <taxon>Bacteria</taxon>
        <taxon>Candidatus Wildermuthiibacteriota</taxon>
    </lineage>
</organism>
<dbReference type="InterPro" id="IPR012902">
    <property type="entry name" value="N_methyl_site"/>
</dbReference>
<dbReference type="InterPro" id="IPR045584">
    <property type="entry name" value="Pilin-like"/>
</dbReference>
<dbReference type="Pfam" id="PF07963">
    <property type="entry name" value="N_methyl"/>
    <property type="match status" value="1"/>
</dbReference>
<feature type="transmembrane region" description="Helical" evidence="1">
    <location>
        <begin position="7"/>
        <end position="28"/>
    </location>
</feature>
<comment type="caution">
    <text evidence="2">The sequence shown here is derived from an EMBL/GenBank/DDBJ whole genome shotgun (WGS) entry which is preliminary data.</text>
</comment>
<keyword evidence="1" id="KW-0472">Membrane</keyword>
<evidence type="ECO:0000313" key="2">
    <source>
        <dbReference type="EMBL" id="OHA70379.1"/>
    </source>
</evidence>
<dbReference type="STRING" id="1802457.A3F15_02460"/>
<sequence>MKKGFTLIELLLVIGILVILITATIIAINPFRQFALANNASRYSGTTTIMDSVYQNVVDNAGVFNCAAGTIPATATRMADPTSQPAGYDICDCVVPTYVSTMPFDPQNGSYASCTDYDTDYTIARDATTGRITICATDTQVPPEATDICMTR</sequence>
<name>A0A1G2RDC5_9BACT</name>
<dbReference type="NCBIfam" id="TIGR02532">
    <property type="entry name" value="IV_pilin_GFxxxE"/>
    <property type="match status" value="1"/>
</dbReference>
<evidence type="ECO:0000256" key="1">
    <source>
        <dbReference type="SAM" id="Phobius"/>
    </source>
</evidence>
<gene>
    <name evidence="2" type="ORF">A3F15_02460</name>
</gene>
<evidence type="ECO:0000313" key="3">
    <source>
        <dbReference type="Proteomes" id="UP000177078"/>
    </source>
</evidence>
<proteinExistence type="predicted"/>
<protein>
    <recommendedName>
        <fullName evidence="4">Type II secretion system protein GspG C-terminal domain-containing protein</fullName>
    </recommendedName>
</protein>
<dbReference type="PROSITE" id="PS00409">
    <property type="entry name" value="PROKAR_NTER_METHYL"/>
    <property type="match status" value="1"/>
</dbReference>
<keyword evidence="1" id="KW-0812">Transmembrane</keyword>
<evidence type="ECO:0008006" key="4">
    <source>
        <dbReference type="Google" id="ProtNLM"/>
    </source>
</evidence>
<dbReference type="Proteomes" id="UP000177078">
    <property type="component" value="Unassembled WGS sequence"/>
</dbReference>
<dbReference type="EMBL" id="MHUC01000031">
    <property type="protein sequence ID" value="OHA70379.1"/>
    <property type="molecule type" value="Genomic_DNA"/>
</dbReference>
<keyword evidence="1" id="KW-1133">Transmembrane helix</keyword>
<accession>A0A1G2RDC5</accession>
<dbReference type="SUPFAM" id="SSF54523">
    <property type="entry name" value="Pili subunits"/>
    <property type="match status" value="1"/>
</dbReference>
<dbReference type="Gene3D" id="3.30.700.10">
    <property type="entry name" value="Glycoprotein, Type 4 Pilin"/>
    <property type="match status" value="1"/>
</dbReference>
<reference evidence="2 3" key="1">
    <citation type="journal article" date="2016" name="Nat. Commun.">
        <title>Thousands of microbial genomes shed light on interconnected biogeochemical processes in an aquifer system.</title>
        <authorList>
            <person name="Anantharaman K."/>
            <person name="Brown C.T."/>
            <person name="Hug L.A."/>
            <person name="Sharon I."/>
            <person name="Castelle C.J."/>
            <person name="Probst A.J."/>
            <person name="Thomas B.C."/>
            <person name="Singh A."/>
            <person name="Wilkins M.J."/>
            <person name="Karaoz U."/>
            <person name="Brodie E.L."/>
            <person name="Williams K.H."/>
            <person name="Hubbard S.S."/>
            <person name="Banfield J.F."/>
        </authorList>
    </citation>
    <scope>NUCLEOTIDE SEQUENCE [LARGE SCALE GENOMIC DNA]</scope>
</reference>
<dbReference type="AlphaFoldDB" id="A0A1G2RDC5"/>